<dbReference type="Proteomes" id="UP000006038">
    <property type="component" value="Chromosome 6"/>
</dbReference>
<accession>J3MF51</accession>
<evidence type="ECO:0000313" key="1">
    <source>
        <dbReference type="EnsemblPlants" id="OB06G26450.1"/>
    </source>
</evidence>
<evidence type="ECO:0000313" key="2">
    <source>
        <dbReference type="Proteomes" id="UP000006038"/>
    </source>
</evidence>
<sequence length="99" mass="10374">MKKEAVNMRPTATMTTASVGYQSTGTGLEIAFAACPTPPPPPTTAKGQRITVASQNPKKTLDPHEIAPVGLTISPDLSRCRLYHRADLAVVAFVSAAAI</sequence>
<name>J3MF51_ORYBR</name>
<organism evidence="1">
    <name type="scientific">Oryza brachyantha</name>
    <name type="common">malo sina</name>
    <dbReference type="NCBI Taxonomy" id="4533"/>
    <lineage>
        <taxon>Eukaryota</taxon>
        <taxon>Viridiplantae</taxon>
        <taxon>Streptophyta</taxon>
        <taxon>Embryophyta</taxon>
        <taxon>Tracheophyta</taxon>
        <taxon>Spermatophyta</taxon>
        <taxon>Magnoliopsida</taxon>
        <taxon>Liliopsida</taxon>
        <taxon>Poales</taxon>
        <taxon>Poaceae</taxon>
        <taxon>BOP clade</taxon>
        <taxon>Oryzoideae</taxon>
        <taxon>Oryzeae</taxon>
        <taxon>Oryzinae</taxon>
        <taxon>Oryza</taxon>
    </lineage>
</organism>
<protein>
    <submittedName>
        <fullName evidence="1">Uncharacterized protein</fullName>
    </submittedName>
</protein>
<dbReference type="HOGENOM" id="CLU_2324142_0_0_1"/>
<dbReference type="AlphaFoldDB" id="J3MF51"/>
<proteinExistence type="predicted"/>
<reference evidence="1" key="1">
    <citation type="journal article" date="2013" name="Nat. Commun.">
        <title>Whole-genome sequencing of Oryza brachyantha reveals mechanisms underlying Oryza genome evolution.</title>
        <authorList>
            <person name="Chen J."/>
            <person name="Huang Q."/>
            <person name="Gao D."/>
            <person name="Wang J."/>
            <person name="Lang Y."/>
            <person name="Liu T."/>
            <person name="Li B."/>
            <person name="Bai Z."/>
            <person name="Luis Goicoechea J."/>
            <person name="Liang C."/>
            <person name="Chen C."/>
            <person name="Zhang W."/>
            <person name="Sun S."/>
            <person name="Liao Y."/>
            <person name="Zhang X."/>
            <person name="Yang L."/>
            <person name="Song C."/>
            <person name="Wang M."/>
            <person name="Shi J."/>
            <person name="Liu G."/>
            <person name="Liu J."/>
            <person name="Zhou H."/>
            <person name="Zhou W."/>
            <person name="Yu Q."/>
            <person name="An N."/>
            <person name="Chen Y."/>
            <person name="Cai Q."/>
            <person name="Wang B."/>
            <person name="Liu B."/>
            <person name="Min J."/>
            <person name="Huang Y."/>
            <person name="Wu H."/>
            <person name="Li Z."/>
            <person name="Zhang Y."/>
            <person name="Yin Y."/>
            <person name="Song W."/>
            <person name="Jiang J."/>
            <person name="Jackson S.A."/>
            <person name="Wing R.A."/>
            <person name="Wang J."/>
            <person name="Chen M."/>
        </authorList>
    </citation>
    <scope>NUCLEOTIDE SEQUENCE [LARGE SCALE GENOMIC DNA]</scope>
    <source>
        <strain evidence="1">cv. IRGC 101232</strain>
    </source>
</reference>
<keyword evidence="2" id="KW-1185">Reference proteome</keyword>
<dbReference type="Gramene" id="OB06G26450.1">
    <property type="protein sequence ID" value="OB06G26450.1"/>
    <property type="gene ID" value="OB06G26450"/>
</dbReference>
<reference evidence="1" key="2">
    <citation type="submission" date="2013-04" db="UniProtKB">
        <authorList>
            <consortium name="EnsemblPlants"/>
        </authorList>
    </citation>
    <scope>IDENTIFICATION</scope>
</reference>
<dbReference type="EnsemblPlants" id="OB06G26450.1">
    <property type="protein sequence ID" value="OB06G26450.1"/>
    <property type="gene ID" value="OB06G26450"/>
</dbReference>